<keyword evidence="2" id="KW-1185">Reference proteome</keyword>
<dbReference type="RefSeq" id="WP_036688072.1">
    <property type="nucleotide sequence ID" value="NZ_FYEP01000019.1"/>
</dbReference>
<dbReference type="AlphaFoldDB" id="A0A081NYM5"/>
<gene>
    <name evidence="1" type="ORF">ET33_15585</name>
</gene>
<name>A0A081NYM5_9BACL</name>
<sequence>MRKENYAVLLSLLSLIISGWLVISDLTHEKKNETPPVPASTLRGDFSLNQGGVYTSVTQNGELWIYISNQDKFYFISKPDANGKFNVTSDTLLKKQ</sequence>
<proteinExistence type="predicted"/>
<dbReference type="EMBL" id="JNVM01000021">
    <property type="protein sequence ID" value="KEQ23548.1"/>
    <property type="molecule type" value="Genomic_DNA"/>
</dbReference>
<organism evidence="1 2">
    <name type="scientific">Paenibacillus tyrfis</name>
    <dbReference type="NCBI Taxonomy" id="1501230"/>
    <lineage>
        <taxon>Bacteria</taxon>
        <taxon>Bacillati</taxon>
        <taxon>Bacillota</taxon>
        <taxon>Bacilli</taxon>
        <taxon>Bacillales</taxon>
        <taxon>Paenibacillaceae</taxon>
        <taxon>Paenibacillus</taxon>
    </lineage>
</organism>
<evidence type="ECO:0000313" key="2">
    <source>
        <dbReference type="Proteomes" id="UP000028123"/>
    </source>
</evidence>
<comment type="caution">
    <text evidence="1">The sequence shown here is derived from an EMBL/GenBank/DDBJ whole genome shotgun (WGS) entry which is preliminary data.</text>
</comment>
<dbReference type="Proteomes" id="UP000028123">
    <property type="component" value="Unassembled WGS sequence"/>
</dbReference>
<reference evidence="1 2" key="1">
    <citation type="submission" date="2014-06" db="EMBL/GenBank/DDBJ databases">
        <title>Draft genome sequence of Paenibacillus sp. MSt1.</title>
        <authorList>
            <person name="Aw Y.K."/>
            <person name="Ong K.S."/>
            <person name="Gan H.M."/>
            <person name="Lee S.M."/>
        </authorList>
    </citation>
    <scope>NUCLEOTIDE SEQUENCE [LARGE SCALE GENOMIC DNA]</scope>
    <source>
        <strain evidence="1 2">MSt1</strain>
    </source>
</reference>
<protein>
    <submittedName>
        <fullName evidence="1">Uncharacterized protein</fullName>
    </submittedName>
</protein>
<evidence type="ECO:0000313" key="1">
    <source>
        <dbReference type="EMBL" id="KEQ23548.1"/>
    </source>
</evidence>
<accession>A0A081NYM5</accession>